<organism evidence="1 2">
    <name type="scientific">Vibrio campbellii (strain ATCC BAA-1116)</name>
    <dbReference type="NCBI Taxonomy" id="2902295"/>
    <lineage>
        <taxon>Bacteria</taxon>
        <taxon>Pseudomonadati</taxon>
        <taxon>Pseudomonadota</taxon>
        <taxon>Gammaproteobacteria</taxon>
        <taxon>Vibrionales</taxon>
        <taxon>Vibrionaceae</taxon>
        <taxon>Vibrio</taxon>
    </lineage>
</organism>
<name>A7N925_VIBC1</name>
<accession>A7N925</accession>
<geneLocation type="plasmid" evidence="1 2">
    <name>pVIBHAR</name>
</geneLocation>
<dbReference type="EMBL" id="CP000791">
    <property type="protein sequence ID" value="ABU75013.1"/>
    <property type="molecule type" value="Genomic_DNA"/>
</dbReference>
<evidence type="ECO:0000313" key="2">
    <source>
        <dbReference type="Proteomes" id="UP000008152"/>
    </source>
</evidence>
<dbReference type="Proteomes" id="UP000008152">
    <property type="component" value="Plasmid pVIBHAR"/>
</dbReference>
<evidence type="ECO:0000313" key="1">
    <source>
        <dbReference type="EMBL" id="ABU75013.1"/>
    </source>
</evidence>
<sequence>MLEFNKLSKKLLTKLRALNLKPWDLIRLGWTVKELIQFLFFDE</sequence>
<dbReference type="AlphaFoldDB" id="A7N925"/>
<proteinExistence type="predicted"/>
<protein>
    <submittedName>
        <fullName evidence="1">Uncharacterized protein</fullName>
    </submittedName>
</protein>
<keyword evidence="1" id="KW-0614">Plasmid</keyword>
<dbReference type="PATRIC" id="fig|338187.25.peg.5561"/>
<reference evidence="1 2" key="1">
    <citation type="submission" date="2007-08" db="EMBL/GenBank/DDBJ databases">
        <authorList>
            <consortium name="The Vibrio harveyi Genome Sequencing Project"/>
            <person name="Bassler B."/>
            <person name="Clifton S.W."/>
            <person name="Fulton L."/>
            <person name="Delehaunty K."/>
            <person name="Fronick C."/>
            <person name="Harrison M."/>
            <person name="Markivic C."/>
            <person name="Fulton R."/>
            <person name="Tin-Wollam A.-M."/>
            <person name="Shah N."/>
            <person name="Pepin K."/>
            <person name="Nash W."/>
            <person name="Thiruvilangam P."/>
            <person name="Bhonagiri V."/>
            <person name="Waters C."/>
            <person name="Tu K.C."/>
            <person name="Irgon J."/>
            <person name="Wilson R.K."/>
        </authorList>
    </citation>
    <scope>NUCLEOTIDE SEQUENCE [LARGE SCALE GENOMIC DNA]</scope>
    <source>
        <strain evidence="2">ATCC BAA-1116 / BB120</strain>
        <plasmid evidence="1 2">pVIBHAR</plasmid>
    </source>
</reference>
<gene>
    <name evidence="1" type="ordered locus">VIBHAR_p08166</name>
</gene>
<dbReference type="KEGG" id="vha:VIBHAR_p08166"/>